<reference evidence="2 3" key="1">
    <citation type="submission" date="2014-05" db="EMBL/GenBank/DDBJ databases">
        <title>Draft genome sequence of a rare smut relative, Tilletiaria anomala UBC 951.</title>
        <authorList>
            <consortium name="DOE Joint Genome Institute"/>
            <person name="Toome M."/>
            <person name="Kuo A."/>
            <person name="Henrissat B."/>
            <person name="Lipzen A."/>
            <person name="Tritt A."/>
            <person name="Yoshinaga Y."/>
            <person name="Zane M."/>
            <person name="Barry K."/>
            <person name="Grigoriev I.V."/>
            <person name="Spatafora J.W."/>
            <person name="Aimea M.C."/>
        </authorList>
    </citation>
    <scope>NUCLEOTIDE SEQUENCE [LARGE SCALE GENOMIC DNA]</scope>
    <source>
        <strain evidence="2 3">UBC 951</strain>
    </source>
</reference>
<accession>A0A066VQ74</accession>
<protein>
    <submittedName>
        <fullName evidence="2">Uncharacterized protein</fullName>
    </submittedName>
</protein>
<evidence type="ECO:0000256" key="1">
    <source>
        <dbReference type="SAM" id="MobiDB-lite"/>
    </source>
</evidence>
<name>A0A066VQ74_TILAU</name>
<dbReference type="InParanoid" id="A0A066VQ74"/>
<evidence type="ECO:0000313" key="3">
    <source>
        <dbReference type="Proteomes" id="UP000027361"/>
    </source>
</evidence>
<dbReference type="GeneID" id="25261767"/>
<evidence type="ECO:0000313" key="2">
    <source>
        <dbReference type="EMBL" id="KDN42408.1"/>
    </source>
</evidence>
<dbReference type="Proteomes" id="UP000027361">
    <property type="component" value="Unassembled WGS sequence"/>
</dbReference>
<dbReference type="HOGENOM" id="CLU_1587648_0_0_1"/>
<organism evidence="2 3">
    <name type="scientific">Tilletiaria anomala (strain ATCC 24038 / CBS 436.72 / UBC 951)</name>
    <dbReference type="NCBI Taxonomy" id="1037660"/>
    <lineage>
        <taxon>Eukaryota</taxon>
        <taxon>Fungi</taxon>
        <taxon>Dikarya</taxon>
        <taxon>Basidiomycota</taxon>
        <taxon>Ustilaginomycotina</taxon>
        <taxon>Exobasidiomycetes</taxon>
        <taxon>Georgefischeriales</taxon>
        <taxon>Tilletiariaceae</taxon>
        <taxon>Tilletiaria</taxon>
    </lineage>
</organism>
<comment type="caution">
    <text evidence="2">The sequence shown here is derived from an EMBL/GenBank/DDBJ whole genome shotgun (WGS) entry which is preliminary data.</text>
</comment>
<dbReference type="RefSeq" id="XP_013242043.1">
    <property type="nucleotide sequence ID" value="XM_013386589.1"/>
</dbReference>
<keyword evidence="3" id="KW-1185">Reference proteome</keyword>
<dbReference type="AlphaFoldDB" id="A0A066VQ74"/>
<sequence>MATGKTRVIVFFLLQQPNSGAHLLFSADVSSFPSGVKAPLSQRYSQSAGSTFRPQSYSTVLNEGNSPSSSIQPADSLSPTLKSLPIRQRETALDLQKMAMRGIDHDSIVRKKRMEHRLAALEEPLNASTQSAKNIANRASAPSQEPEEIQIKFRVSPWLKLGQAGWDL</sequence>
<dbReference type="EMBL" id="JMSN01000070">
    <property type="protein sequence ID" value="KDN42408.1"/>
    <property type="molecule type" value="Genomic_DNA"/>
</dbReference>
<feature type="region of interest" description="Disordered" evidence="1">
    <location>
        <begin position="43"/>
        <end position="79"/>
    </location>
</feature>
<proteinExistence type="predicted"/>
<gene>
    <name evidence="2" type="ORF">K437DRAFT_164673</name>
</gene>